<dbReference type="PANTHER" id="PTHR10678">
    <property type="entry name" value="26S PROTEASOME NON-ATPASE REGULATORY SUBUNIT 11/COP9 SIGNALOSOME COMPLEX SUBUNIT 2"/>
    <property type="match status" value="1"/>
</dbReference>
<dbReference type="SUPFAM" id="SSF52113">
    <property type="entry name" value="BRCT domain"/>
    <property type="match status" value="1"/>
</dbReference>
<dbReference type="Gene3D" id="3.40.50.10190">
    <property type="entry name" value="BRCT domain"/>
    <property type="match status" value="2"/>
</dbReference>
<feature type="region of interest" description="Disordered" evidence="3">
    <location>
        <begin position="405"/>
        <end position="425"/>
    </location>
</feature>
<dbReference type="GO" id="GO:0000502">
    <property type="term" value="C:proteasome complex"/>
    <property type="evidence" value="ECO:0007669"/>
    <property type="project" value="UniProtKB-KW"/>
</dbReference>
<comment type="caution">
    <text evidence="5">The sequence shown here is derived from an EMBL/GenBank/DDBJ whole genome shotgun (WGS) entry which is preliminary data.</text>
</comment>
<protein>
    <recommendedName>
        <fullName evidence="4">PCI domain-containing protein</fullName>
    </recommendedName>
</protein>
<dbReference type="Pfam" id="PF18055">
    <property type="entry name" value="RPN6_N"/>
    <property type="match status" value="1"/>
</dbReference>
<dbReference type="EMBL" id="JAUCMV010000003">
    <property type="protein sequence ID" value="KAK0413310.1"/>
    <property type="molecule type" value="Genomic_DNA"/>
</dbReference>
<feature type="compositionally biased region" description="Polar residues" evidence="3">
    <location>
        <begin position="438"/>
        <end position="449"/>
    </location>
</feature>
<dbReference type="InterPro" id="IPR036420">
    <property type="entry name" value="BRCT_dom_sf"/>
</dbReference>
<dbReference type="PROSITE" id="PS00028">
    <property type="entry name" value="ZINC_FINGER_C2H2_1"/>
    <property type="match status" value="1"/>
</dbReference>
<dbReference type="Proteomes" id="UP001175271">
    <property type="component" value="Unassembled WGS sequence"/>
</dbReference>
<proteinExistence type="inferred from homology"/>
<keyword evidence="2" id="KW-0647">Proteasome</keyword>
<gene>
    <name evidence="5" type="ORF">QR680_006727</name>
</gene>
<evidence type="ECO:0000313" key="5">
    <source>
        <dbReference type="EMBL" id="KAK0413310.1"/>
    </source>
</evidence>
<dbReference type="Gene3D" id="3.30.160.60">
    <property type="entry name" value="Classic Zinc Finger"/>
    <property type="match status" value="1"/>
</dbReference>
<dbReference type="PROSITE" id="PS50250">
    <property type="entry name" value="PCI"/>
    <property type="match status" value="1"/>
</dbReference>
<dbReference type="InterPro" id="IPR050871">
    <property type="entry name" value="26S_Proteasome/COP9_Components"/>
</dbReference>
<accession>A0AA39HXK3</accession>
<organism evidence="5 6">
    <name type="scientific">Steinernema hermaphroditum</name>
    <dbReference type="NCBI Taxonomy" id="289476"/>
    <lineage>
        <taxon>Eukaryota</taxon>
        <taxon>Metazoa</taxon>
        <taxon>Ecdysozoa</taxon>
        <taxon>Nematoda</taxon>
        <taxon>Chromadorea</taxon>
        <taxon>Rhabditida</taxon>
        <taxon>Tylenchina</taxon>
        <taxon>Panagrolaimomorpha</taxon>
        <taxon>Strongyloidoidea</taxon>
        <taxon>Steinernematidae</taxon>
        <taxon>Steinernema</taxon>
    </lineage>
</organism>
<dbReference type="AlphaFoldDB" id="A0AA39HXK3"/>
<evidence type="ECO:0000256" key="1">
    <source>
        <dbReference type="ARBA" id="ARBA00007454"/>
    </source>
</evidence>
<evidence type="ECO:0000259" key="4">
    <source>
        <dbReference type="PROSITE" id="PS50250"/>
    </source>
</evidence>
<dbReference type="SMART" id="SM00753">
    <property type="entry name" value="PAM"/>
    <property type="match status" value="1"/>
</dbReference>
<keyword evidence="6" id="KW-1185">Reference proteome</keyword>
<comment type="similarity">
    <text evidence="1">Belongs to the proteasome subunit S9 family.</text>
</comment>
<dbReference type="InterPro" id="IPR000717">
    <property type="entry name" value="PCI_dom"/>
</dbReference>
<reference evidence="5" key="1">
    <citation type="submission" date="2023-06" db="EMBL/GenBank/DDBJ databases">
        <title>Genomic analysis of the entomopathogenic nematode Steinernema hermaphroditum.</title>
        <authorList>
            <person name="Schwarz E.M."/>
            <person name="Heppert J.K."/>
            <person name="Baniya A."/>
            <person name="Schwartz H.T."/>
            <person name="Tan C.-H."/>
            <person name="Antoshechkin I."/>
            <person name="Sternberg P.W."/>
            <person name="Goodrich-Blair H."/>
            <person name="Dillman A.R."/>
        </authorList>
    </citation>
    <scope>NUCLEOTIDE SEQUENCE</scope>
    <source>
        <strain evidence="5">PS9179</strain>
        <tissue evidence="5">Whole animal</tissue>
    </source>
</reference>
<dbReference type="InterPro" id="IPR036390">
    <property type="entry name" value="WH_DNA-bd_sf"/>
</dbReference>
<dbReference type="Pfam" id="PF01399">
    <property type="entry name" value="PCI"/>
    <property type="match status" value="1"/>
</dbReference>
<dbReference type="InterPro" id="IPR013087">
    <property type="entry name" value="Znf_C2H2_type"/>
</dbReference>
<evidence type="ECO:0000256" key="2">
    <source>
        <dbReference type="ARBA" id="ARBA00022942"/>
    </source>
</evidence>
<evidence type="ECO:0000256" key="3">
    <source>
        <dbReference type="SAM" id="MobiDB-lite"/>
    </source>
</evidence>
<name>A0AA39HXK3_9BILA</name>
<feature type="domain" description="PCI" evidence="4">
    <location>
        <begin position="214"/>
        <end position="383"/>
    </location>
</feature>
<dbReference type="Gene3D" id="1.25.40.570">
    <property type="match status" value="1"/>
</dbReference>
<dbReference type="SUPFAM" id="SSF46785">
    <property type="entry name" value="Winged helix' DNA-binding domain"/>
    <property type="match status" value="1"/>
</dbReference>
<sequence length="829" mass="93750">MTSTKLPAQAVLSMTSVQELVCKPIDENDEVEVKSREDAIMCLGKRLSRERNTEELKKLISVTRPFIVGMGKAKAAKLVRSLVDLALVINQDGQMKVELCKECIEWAAAQKRVFLRQTLEARLVRLYNDIGKYPDALNLAQRLIRELRKLDNKDVLMEVQLEESKSGFMLKNLMRARTSLVNAKTTASGVYLQPKFQAALNMQSGIIHASGEKDFKTAYSYFYEAFEGYNEIHEMTEARRALKYMCLCKVMLNEADTVSPLLNNKNTLKYKGEDINAMRALAAAFKSRSLKKFLQSFETYKKELEQDPLIKMQFQTLSETMIEKELTRLIEPYSIVDIDHLTRLIQLPKERVEKKLAQMILDQKIQGCIDQSSGSITLYEPENKNHAYESSVKLIHSLSKVVDASADRSGKSKSPKNTKNTTLSKSMFEKKLVRESLNSRAMSEQSVTPSEEEAPASPIAQGCTGSFRMYFDQSKPRCLECGRAIRPKKGDLQNHIGMHEEVICGCPHGCGKSYNSPKALFRHVKECHKKSLSPEERKQLVDPFVAMTAAKMFKYFPELERDHTTEHPSAVRRLFYISNVEDQDQLRRYKKIILDLNGEVDASENGEIDFSKEGFGSATHLITPSLGSVGVLAALARGLWVLTPQYLLDSQQAGHFLKENAYEYSEQIMNEPKENKVAAACRRWRLTLKENAALPNGAFSKWKALVYTRSPQAAKKFTELIRVGGGTTVVGPEHDLSVSLDGVTHVLVAHDVDMNAYMNDLPVFIESKIPCHPIAYSAHFLLDVLLNQRHHYDATFLSLIEIAQPLTLKRRNGECCDGHSKRRCNSEPR</sequence>
<dbReference type="SMART" id="SM00088">
    <property type="entry name" value="PINT"/>
    <property type="match status" value="1"/>
</dbReference>
<evidence type="ECO:0000313" key="6">
    <source>
        <dbReference type="Proteomes" id="UP001175271"/>
    </source>
</evidence>
<feature type="region of interest" description="Disordered" evidence="3">
    <location>
        <begin position="438"/>
        <end position="458"/>
    </location>
</feature>
<dbReference type="InterPro" id="IPR040773">
    <property type="entry name" value="Rpn6_N"/>
</dbReference>